<evidence type="ECO:0000313" key="4">
    <source>
        <dbReference type="EMBL" id="MCY1003994.1"/>
    </source>
</evidence>
<comment type="caution">
    <text evidence="4">The sequence shown here is derived from an EMBL/GenBank/DDBJ whole genome shotgun (WGS) entry which is preliminary data.</text>
</comment>
<feature type="domain" description="Tail sheath protein subtilisin-like" evidence="2">
    <location>
        <begin position="69"/>
        <end position="224"/>
    </location>
</feature>
<evidence type="ECO:0000256" key="1">
    <source>
        <dbReference type="ARBA" id="ARBA00008005"/>
    </source>
</evidence>
<dbReference type="Proteomes" id="UP001150924">
    <property type="component" value="Unassembled WGS sequence"/>
</dbReference>
<evidence type="ECO:0000259" key="3">
    <source>
        <dbReference type="Pfam" id="PF17482"/>
    </source>
</evidence>
<dbReference type="Pfam" id="PF04984">
    <property type="entry name" value="Phage_sheath_1"/>
    <property type="match status" value="1"/>
</dbReference>
<dbReference type="InterPro" id="IPR035089">
    <property type="entry name" value="Phage_sheath_subtilisin"/>
</dbReference>
<comment type="similarity">
    <text evidence="1">Belongs to the myoviridae tail sheath protein family.</text>
</comment>
<evidence type="ECO:0000313" key="5">
    <source>
        <dbReference type="Proteomes" id="UP001150924"/>
    </source>
</evidence>
<sequence length="348" mass="37702">MQNTIAASIKAAFDTDVDLPFSSSVALNVVTNAARHKGASGNSLSIVHSYYAGQKLPAGVTLAITAFSGGTTDPDVTDALAALGGEYYYSIVTPYTDDGNMDILEAELETRYGPMVAKPGQGLAALRDTYAASQTYGNGRNSPFSNVLATSLSPTPPWVCAAILAGVEAAENDPARPRQNVKLPGMLPPLVGDRFDSLQRNLLLLDGMSTYYVETGECFLERLVCTYQTKNGIADPSYHDIETMRTLAYLRHSLKARFQLKYPQAKLANDGTTFGAGQVVVTPKLARGEILALFDEWERDGLVENKAQFKAQLIVERNANNPNQLDIFLPPDLINQLRVTAARMGFKL</sequence>
<organism evidence="4 5">
    <name type="scientific">Nannocystis pusilla</name>
    <dbReference type="NCBI Taxonomy" id="889268"/>
    <lineage>
        <taxon>Bacteria</taxon>
        <taxon>Pseudomonadati</taxon>
        <taxon>Myxococcota</taxon>
        <taxon>Polyangia</taxon>
        <taxon>Nannocystales</taxon>
        <taxon>Nannocystaceae</taxon>
        <taxon>Nannocystis</taxon>
    </lineage>
</organism>
<dbReference type="RefSeq" id="WP_267765519.1">
    <property type="nucleotide sequence ID" value="NZ_JAPNKE010000001.1"/>
</dbReference>
<protein>
    <submittedName>
        <fullName evidence="4">Phage tail sheath subtilisin-like domain-containing protein</fullName>
    </submittedName>
</protein>
<proteinExistence type="inferred from homology"/>
<gene>
    <name evidence="4" type="ORF">OV079_00105</name>
</gene>
<keyword evidence="5" id="KW-1185">Reference proteome</keyword>
<name>A0A9X3EH72_9BACT</name>
<accession>A0A9X3EH72</accession>
<reference evidence="4" key="1">
    <citation type="submission" date="2022-11" db="EMBL/GenBank/DDBJ databases">
        <title>Minimal conservation of predation-associated metabolite biosynthetic gene clusters underscores biosynthetic potential of Myxococcota including descriptions for ten novel species: Archangium lansinium sp. nov., Myxococcus landrumus sp. nov., Nannocystis bai.</title>
        <authorList>
            <person name="Ahearne A."/>
            <person name="Stevens C."/>
            <person name="Phillips K."/>
        </authorList>
    </citation>
    <scope>NUCLEOTIDE SEQUENCE</scope>
    <source>
        <strain evidence="4">Na p29</strain>
    </source>
</reference>
<feature type="domain" description="Tail sheath protein C-terminal" evidence="3">
    <location>
        <begin position="235"/>
        <end position="345"/>
    </location>
</feature>
<dbReference type="AlphaFoldDB" id="A0A9X3EH72"/>
<evidence type="ECO:0000259" key="2">
    <source>
        <dbReference type="Pfam" id="PF04984"/>
    </source>
</evidence>
<dbReference type="Pfam" id="PF17482">
    <property type="entry name" value="Phage_sheath_1C"/>
    <property type="match status" value="1"/>
</dbReference>
<dbReference type="InterPro" id="IPR020287">
    <property type="entry name" value="Tail_sheath_C"/>
</dbReference>
<dbReference type="EMBL" id="JAPNKE010000001">
    <property type="protein sequence ID" value="MCY1003994.1"/>
    <property type="molecule type" value="Genomic_DNA"/>
</dbReference>